<dbReference type="InterPro" id="IPR024474">
    <property type="entry name" value="Znf_dom_IS66"/>
</dbReference>
<feature type="domain" description="Transposase TnpC homeodomain" evidence="5">
    <location>
        <begin position="46"/>
        <end position="127"/>
    </location>
</feature>
<dbReference type="InterPro" id="IPR004291">
    <property type="entry name" value="Transposase_IS66_central"/>
</dbReference>
<evidence type="ECO:0000259" key="5">
    <source>
        <dbReference type="Pfam" id="PF13007"/>
    </source>
</evidence>
<feature type="domain" description="Transposase IS66 zinc-finger binding" evidence="4">
    <location>
        <begin position="136"/>
        <end position="179"/>
    </location>
</feature>
<evidence type="ECO:0000259" key="3">
    <source>
        <dbReference type="Pfam" id="PF03050"/>
    </source>
</evidence>
<feature type="compositionally biased region" description="Acidic residues" evidence="2">
    <location>
        <begin position="82"/>
        <end position="100"/>
    </location>
</feature>
<name>A0ABM7GGT5_9GAMM</name>
<reference evidence="7" key="1">
    <citation type="journal article" date="2019" name="Microbiol. Resour. Announc.">
        <title>Complete Genome Sequence of Halomonas olivaria, a Moderately Halophilic Bacterium Isolated from Olive Processing Effluents, Obtained by Nanopore Sequencing.</title>
        <authorList>
            <person name="Nagata S."/>
            <person name="Ii K.M."/>
            <person name="Tsukimi T."/>
            <person name="Miura M.C."/>
            <person name="Galipon J."/>
            <person name="Arakawa K."/>
        </authorList>
    </citation>
    <scope>NUCLEOTIDE SEQUENCE [LARGE SCALE GENOMIC DNA]</scope>
    <source>
        <strain evidence="7">TYRC17</strain>
    </source>
</reference>
<dbReference type="Proteomes" id="UP000289555">
    <property type="component" value="Chromosome"/>
</dbReference>
<sequence>MKNADSASPTISQLERKLAAADAENARLLALMEKKEAQWEANKQSLFEQFRLALERQFGPSTEKYRVEQRDLLINEAEVAVDEEDNNDGSECDAVADDATSETATPKKRRTRGGRVALPSELPRVEVIHELPVDARHCHDDGTALKVIGEEVSEELHVVPARVEVIRHVRRKYACPTCEEGVKTAPAPTKLLPKSSASATLLAYVATAKYQDALPLYRQSQIFARHGAEIPRNTLARWMVQAGERVAPLIETLRRHLLSAPLIHMDETTLQVNQEVDRQASATSYMWVQRGGPPGQQGVLFDYAASRAGRVPVDLLGDYAGRLITDGYEGYAEIVRRNGITHAGCWAHARRKFVEAQKVQPKGKTGKADWALNQIRKLYGVEKQAKALAPEARQALRDKKGRPLIDQLRTWLDKSLAQVLPKSALGKALHYLNNQWPRLTRFLDDGLIPLDNNPAENAIRPFVVGVKTGCSARRLAAPRPARRSTA</sequence>
<dbReference type="NCBIfam" id="NF033517">
    <property type="entry name" value="transpos_IS66"/>
    <property type="match status" value="1"/>
</dbReference>
<dbReference type="PANTHER" id="PTHR33678:SF1">
    <property type="entry name" value="BLL1576 PROTEIN"/>
    <property type="match status" value="1"/>
</dbReference>
<evidence type="ECO:0000313" key="7">
    <source>
        <dbReference type="Proteomes" id="UP000289555"/>
    </source>
</evidence>
<evidence type="ECO:0000313" key="6">
    <source>
        <dbReference type="EMBL" id="BBI49857.1"/>
    </source>
</evidence>
<dbReference type="InterPro" id="IPR024463">
    <property type="entry name" value="Transposase_TnpC_homeodom"/>
</dbReference>
<evidence type="ECO:0000256" key="1">
    <source>
        <dbReference type="SAM" id="Coils"/>
    </source>
</evidence>
<dbReference type="InterPro" id="IPR052344">
    <property type="entry name" value="Transposase-related"/>
</dbReference>
<accession>A0ABM7GGT5</accession>
<dbReference type="Pfam" id="PF13005">
    <property type="entry name" value="zf-IS66"/>
    <property type="match status" value="1"/>
</dbReference>
<organism evidence="6 7">
    <name type="scientific">Vreelandella olivaria</name>
    <dbReference type="NCBI Taxonomy" id="390919"/>
    <lineage>
        <taxon>Bacteria</taxon>
        <taxon>Pseudomonadati</taxon>
        <taxon>Pseudomonadota</taxon>
        <taxon>Gammaproteobacteria</taxon>
        <taxon>Oceanospirillales</taxon>
        <taxon>Halomonadaceae</taxon>
        <taxon>Vreelandella</taxon>
    </lineage>
</organism>
<dbReference type="EMBL" id="AP019416">
    <property type="protein sequence ID" value="BBI49857.1"/>
    <property type="molecule type" value="Genomic_DNA"/>
</dbReference>
<dbReference type="PANTHER" id="PTHR33678">
    <property type="entry name" value="BLL1576 PROTEIN"/>
    <property type="match status" value="1"/>
</dbReference>
<gene>
    <name evidence="6" type="ORF">HORIV_22780</name>
</gene>
<keyword evidence="7" id="KW-1185">Reference proteome</keyword>
<dbReference type="Pfam" id="PF13007">
    <property type="entry name" value="LZ_Tnp_IS66"/>
    <property type="match status" value="1"/>
</dbReference>
<feature type="region of interest" description="Disordered" evidence="2">
    <location>
        <begin position="82"/>
        <end position="113"/>
    </location>
</feature>
<protein>
    <submittedName>
        <fullName evidence="6">Transposase</fullName>
    </submittedName>
</protein>
<proteinExistence type="predicted"/>
<evidence type="ECO:0000256" key="2">
    <source>
        <dbReference type="SAM" id="MobiDB-lite"/>
    </source>
</evidence>
<keyword evidence="1" id="KW-0175">Coiled coil</keyword>
<feature type="coiled-coil region" evidence="1">
    <location>
        <begin position="11"/>
        <end position="38"/>
    </location>
</feature>
<evidence type="ECO:0000259" key="4">
    <source>
        <dbReference type="Pfam" id="PF13005"/>
    </source>
</evidence>
<feature type="domain" description="Transposase IS66 central" evidence="3">
    <location>
        <begin position="194"/>
        <end position="468"/>
    </location>
</feature>
<dbReference type="Pfam" id="PF03050">
    <property type="entry name" value="DDE_Tnp_IS66"/>
    <property type="match status" value="1"/>
</dbReference>